<comment type="pathway">
    <text evidence="2">Porphyrin-containing compound metabolism; protoporphyrin-IX biosynthesis; coproporphyrinogen-III from 5-aminolevulinate: step 2/4.</text>
</comment>
<feature type="domain" description="Porphobilinogen deaminase N-terminal" evidence="13">
    <location>
        <begin position="9"/>
        <end position="214"/>
    </location>
</feature>
<protein>
    <recommendedName>
        <fullName evidence="10">Hydroxymethylbilane synthase</fullName>
        <ecNumber evidence="10">2.5.1.61</ecNumber>
    </recommendedName>
</protein>
<dbReference type="PANTHER" id="PTHR45790">
    <property type="entry name" value="SIROHEME SYNTHASE-RELATED"/>
    <property type="match status" value="1"/>
</dbReference>
<keyword evidence="6" id="KW-0949">S-adenosyl-L-methionine</keyword>
<dbReference type="Gene3D" id="3.40.190.10">
    <property type="entry name" value="Periplasmic binding protein-like II"/>
    <property type="match status" value="2"/>
</dbReference>
<reference evidence="15 16" key="1">
    <citation type="submission" date="2019-04" db="EMBL/GenBank/DDBJ databases">
        <authorList>
            <person name="Van Vliet M D."/>
        </authorList>
    </citation>
    <scope>NUCLEOTIDE SEQUENCE [LARGE SCALE GENOMIC DNA]</scope>
    <source>
        <strain evidence="15 16">F1</strain>
    </source>
</reference>
<dbReference type="InterPro" id="IPR000860">
    <property type="entry name" value="HemC"/>
</dbReference>
<dbReference type="EC" id="2.5.1.61" evidence="10"/>
<dbReference type="GO" id="GO:0004851">
    <property type="term" value="F:uroporphyrin-III C-methyltransferase activity"/>
    <property type="evidence" value="ECO:0007669"/>
    <property type="project" value="TreeGrafter"/>
</dbReference>
<comment type="catalytic activity">
    <reaction evidence="9">
        <text>4 porphobilinogen + H2O = hydroxymethylbilane + 4 NH4(+)</text>
        <dbReference type="Rhea" id="RHEA:13185"/>
        <dbReference type="ChEBI" id="CHEBI:15377"/>
        <dbReference type="ChEBI" id="CHEBI:28938"/>
        <dbReference type="ChEBI" id="CHEBI:57845"/>
        <dbReference type="ChEBI" id="CHEBI:58126"/>
        <dbReference type="EC" id="2.5.1.61"/>
    </reaction>
</comment>
<dbReference type="Gene3D" id="3.40.1010.10">
    <property type="entry name" value="Cobalt-precorrin-4 Transmethylase, Domain 1"/>
    <property type="match status" value="1"/>
</dbReference>
<dbReference type="InterPro" id="IPR022417">
    <property type="entry name" value="Porphobilin_deaminase_N"/>
</dbReference>
<dbReference type="Pfam" id="PF01379">
    <property type="entry name" value="Porphobil_deam"/>
    <property type="match status" value="1"/>
</dbReference>
<dbReference type="InterPro" id="IPR003754">
    <property type="entry name" value="4pyrrol_synth_uPrphyn_synth"/>
</dbReference>
<dbReference type="InterPro" id="IPR050161">
    <property type="entry name" value="Siro_Cobalamin_biosynth"/>
</dbReference>
<evidence type="ECO:0000256" key="11">
    <source>
        <dbReference type="RuleBase" id="RU003960"/>
    </source>
</evidence>
<dbReference type="GO" id="GO:0004852">
    <property type="term" value="F:uroporphyrinogen-III synthase activity"/>
    <property type="evidence" value="ECO:0007669"/>
    <property type="project" value="InterPro"/>
</dbReference>
<dbReference type="SUPFAM" id="SSF53850">
    <property type="entry name" value="Periplasmic binding protein-like II"/>
    <property type="match status" value="1"/>
</dbReference>
<evidence type="ECO:0000259" key="14">
    <source>
        <dbReference type="Pfam" id="PF02602"/>
    </source>
</evidence>
<dbReference type="NCBIfam" id="TIGR01469">
    <property type="entry name" value="cobA_cysG_Cterm"/>
    <property type="match status" value="1"/>
</dbReference>
<evidence type="ECO:0000259" key="12">
    <source>
        <dbReference type="Pfam" id="PF00590"/>
    </source>
</evidence>
<dbReference type="GO" id="GO:0019354">
    <property type="term" value="P:siroheme biosynthetic process"/>
    <property type="evidence" value="ECO:0007669"/>
    <property type="project" value="InterPro"/>
</dbReference>
<evidence type="ECO:0000256" key="1">
    <source>
        <dbReference type="ARBA" id="ARBA00002869"/>
    </source>
</evidence>
<dbReference type="Gene3D" id="3.30.950.10">
    <property type="entry name" value="Methyltransferase, Cobalt-precorrin-4 Transmethylase, Domain 2"/>
    <property type="match status" value="1"/>
</dbReference>
<dbReference type="GO" id="GO:0005737">
    <property type="term" value="C:cytoplasm"/>
    <property type="evidence" value="ECO:0007669"/>
    <property type="project" value="UniProtKB-UniRule"/>
</dbReference>
<dbReference type="InterPro" id="IPR000878">
    <property type="entry name" value="4pyrrol_Mease"/>
</dbReference>
<evidence type="ECO:0000256" key="4">
    <source>
        <dbReference type="ARBA" id="ARBA00022603"/>
    </source>
</evidence>
<dbReference type="SUPFAM" id="SSF53790">
    <property type="entry name" value="Tetrapyrrole methylase"/>
    <property type="match status" value="1"/>
</dbReference>
<comment type="similarity">
    <text evidence="3 11">Belongs to the precorrin methyltransferase family.</text>
</comment>
<comment type="pathway">
    <text evidence="8">Porphyrin-containing compound metabolism; siroheme biosynthesis; precorrin-2 from uroporphyrinogen III: step 1/1.</text>
</comment>
<dbReference type="InterPro" id="IPR006366">
    <property type="entry name" value="CobA/CysG_C"/>
</dbReference>
<keyword evidence="7" id="KW-0627">Porphyrin biosynthesis</keyword>
<dbReference type="FunFam" id="3.40.1010.10:FF:000001">
    <property type="entry name" value="Siroheme synthase"/>
    <property type="match status" value="1"/>
</dbReference>
<evidence type="ECO:0000313" key="16">
    <source>
        <dbReference type="Proteomes" id="UP000366872"/>
    </source>
</evidence>
<organism evidence="15 16">
    <name type="scientific">Pontiella desulfatans</name>
    <dbReference type="NCBI Taxonomy" id="2750659"/>
    <lineage>
        <taxon>Bacteria</taxon>
        <taxon>Pseudomonadati</taxon>
        <taxon>Kiritimatiellota</taxon>
        <taxon>Kiritimatiellia</taxon>
        <taxon>Kiritimatiellales</taxon>
        <taxon>Pontiellaceae</taxon>
        <taxon>Pontiella</taxon>
    </lineage>
</organism>
<keyword evidence="16" id="KW-1185">Reference proteome</keyword>
<dbReference type="PRINTS" id="PR00151">
    <property type="entry name" value="PORPHBDMNASE"/>
</dbReference>
<evidence type="ECO:0000313" key="15">
    <source>
        <dbReference type="EMBL" id="VGO16739.1"/>
    </source>
</evidence>
<feature type="domain" description="Tetrapyrrole biosynthesis uroporphyrinogen III synthase" evidence="14">
    <location>
        <begin position="483"/>
        <end position="690"/>
    </location>
</feature>
<keyword evidence="4 11" id="KW-0489">Methyltransferase</keyword>
<gene>
    <name evidence="15" type="primary">cysG</name>
    <name evidence="15" type="ORF">PDESU_05331</name>
</gene>
<dbReference type="Pfam" id="PF02602">
    <property type="entry name" value="HEM4"/>
    <property type="match status" value="1"/>
</dbReference>
<dbReference type="GO" id="GO:0032259">
    <property type="term" value="P:methylation"/>
    <property type="evidence" value="ECO:0007669"/>
    <property type="project" value="UniProtKB-KW"/>
</dbReference>
<evidence type="ECO:0000256" key="2">
    <source>
        <dbReference type="ARBA" id="ARBA00004735"/>
    </source>
</evidence>
<evidence type="ECO:0000256" key="8">
    <source>
        <dbReference type="ARBA" id="ARBA00025705"/>
    </source>
</evidence>
<sequence>MKKSPIVLKAGTRPSSLALTQTRGALDRIEGMLEEIAFDMVPITSVGDTDRTTDLRESPADFFTRELDEALLRGEVDLAVHSAKDLPEPMPGGIDWFWLPWREEPRDALILAPGRTIADLPDHPVIGVSSERREAYCTQRFPNGIQKNIRGNIEERIAQVDRGDFDLVVMAAAALFRLGIEERITEWIELDELEVPEGQGHLAVTFREGDERMMALRSLFMHAVTFAGAGVSNKELCTIATLRALKQCNICLYDSLIDESLLNELPPGAQKIDVGKRCGAHSKEQHETTKLICECVRRSKRVVRLKGGDPGIFGRLAEETEALEQLGIPFRVIPGISALQAATTGTGMLLTRRNVSRGFVALTPRKSGGALARCDAAMKDTLPVIYYMSIRAIDRISEQLLEDGHPADTPAAIVYNAGGEDERIFKLTIGELPRHAQDHCIRQPGLILVGDITAHGYKPDLGALRGKRILLTCSESIQQKAVDLVHDLGGHPIQYPLIKLQCRRNIPLRCDGFDWLVATSPSSVRSFMEIVAQQRIDFRTIPKIMVCGRGTAAEFAEYGIRADAQPEGHFSAEALKALGHELLKPGDKVLRVRSDKAGTDLADALRTTGAEVEDAIIYDNEQVVHDELPEFDAVFFASASGVESFIAQWGVEALKNKTTVVIGKPTADALANHNLEPDVLAGESTIPGAIQALAKNYVAQMVIDS</sequence>
<dbReference type="InterPro" id="IPR003043">
    <property type="entry name" value="Uropor_MeTrfase_CS"/>
</dbReference>
<dbReference type="InterPro" id="IPR036108">
    <property type="entry name" value="4pyrrol_syn_uPrphyn_synt_sf"/>
</dbReference>
<dbReference type="InterPro" id="IPR035996">
    <property type="entry name" value="4pyrrol_Methylase_sf"/>
</dbReference>
<evidence type="ECO:0000256" key="6">
    <source>
        <dbReference type="ARBA" id="ARBA00022691"/>
    </source>
</evidence>
<accession>A0A6C2UA26</accession>
<evidence type="ECO:0000256" key="10">
    <source>
        <dbReference type="NCBIfam" id="TIGR00212"/>
    </source>
</evidence>
<dbReference type="CDD" id="cd06578">
    <property type="entry name" value="HemD"/>
    <property type="match status" value="1"/>
</dbReference>
<dbReference type="GO" id="GO:0004418">
    <property type="term" value="F:hydroxymethylbilane synthase activity"/>
    <property type="evidence" value="ECO:0007669"/>
    <property type="project" value="UniProtKB-UniRule"/>
</dbReference>
<dbReference type="AlphaFoldDB" id="A0A6C2UA26"/>
<dbReference type="PANTHER" id="PTHR45790:SF3">
    <property type="entry name" value="S-ADENOSYL-L-METHIONINE-DEPENDENT UROPORPHYRINOGEN III METHYLTRANSFERASE, CHLOROPLASTIC"/>
    <property type="match status" value="1"/>
</dbReference>
<dbReference type="NCBIfam" id="TIGR00212">
    <property type="entry name" value="hemC"/>
    <property type="match status" value="1"/>
</dbReference>
<dbReference type="InterPro" id="IPR014776">
    <property type="entry name" value="4pyrrole_Mease_sub2"/>
</dbReference>
<dbReference type="RefSeq" id="WP_136082264.1">
    <property type="nucleotide sequence ID" value="NZ_CAAHFG010000004.1"/>
</dbReference>
<dbReference type="Pfam" id="PF00590">
    <property type="entry name" value="TP_methylase"/>
    <property type="match status" value="1"/>
</dbReference>
<proteinExistence type="inferred from homology"/>
<dbReference type="CDD" id="cd11642">
    <property type="entry name" value="SUMT"/>
    <property type="match status" value="1"/>
</dbReference>
<evidence type="ECO:0000256" key="3">
    <source>
        <dbReference type="ARBA" id="ARBA00005879"/>
    </source>
</evidence>
<evidence type="ECO:0000259" key="13">
    <source>
        <dbReference type="Pfam" id="PF01379"/>
    </source>
</evidence>
<evidence type="ECO:0000256" key="9">
    <source>
        <dbReference type="ARBA" id="ARBA00048169"/>
    </source>
</evidence>
<evidence type="ECO:0000256" key="7">
    <source>
        <dbReference type="ARBA" id="ARBA00023244"/>
    </source>
</evidence>
<dbReference type="Gene3D" id="3.40.50.10090">
    <property type="match status" value="2"/>
</dbReference>
<dbReference type="SUPFAM" id="SSF69618">
    <property type="entry name" value="HemD-like"/>
    <property type="match status" value="1"/>
</dbReference>
<comment type="function">
    <text evidence="1">Tetrapolymerization of the monopyrrole PBG into the hydroxymethylbilane pre-uroporphyrinogen in several discrete steps.</text>
</comment>
<dbReference type="PROSITE" id="PS00840">
    <property type="entry name" value="SUMT_2"/>
    <property type="match status" value="1"/>
</dbReference>
<feature type="domain" description="Tetrapyrrole methylase" evidence="12">
    <location>
        <begin position="224"/>
        <end position="432"/>
    </location>
</feature>
<dbReference type="NCBIfam" id="NF004790">
    <property type="entry name" value="PRK06136.1"/>
    <property type="match status" value="1"/>
</dbReference>
<dbReference type="EMBL" id="CAAHFG010000004">
    <property type="protein sequence ID" value="VGO16739.1"/>
    <property type="molecule type" value="Genomic_DNA"/>
</dbReference>
<evidence type="ECO:0000256" key="5">
    <source>
        <dbReference type="ARBA" id="ARBA00022679"/>
    </source>
</evidence>
<keyword evidence="5 11" id="KW-0808">Transferase</keyword>
<dbReference type="Proteomes" id="UP000366872">
    <property type="component" value="Unassembled WGS sequence"/>
</dbReference>
<name>A0A6C2UA26_PONDE</name>
<dbReference type="InterPro" id="IPR014777">
    <property type="entry name" value="4pyrrole_Mease_sub1"/>
</dbReference>